<dbReference type="UniPathway" id="UPA00143"/>
<dbReference type="Pfam" id="PF00097">
    <property type="entry name" value="zf-C3HC4"/>
    <property type="match status" value="1"/>
</dbReference>
<keyword evidence="8" id="KW-1185">Reference proteome</keyword>
<dbReference type="GO" id="GO:0008270">
    <property type="term" value="F:zinc ion binding"/>
    <property type="evidence" value="ECO:0007669"/>
    <property type="project" value="UniProtKB-KW"/>
</dbReference>
<protein>
    <recommendedName>
        <fullName evidence="4">E3 ubiquitin-protein ligase CBL</fullName>
        <ecNumber evidence="4">2.3.2.27</ecNumber>
    </recommendedName>
</protein>
<organism evidence="9">
    <name type="scientific">Rodentolepis nana</name>
    <name type="common">Dwarf tapeworm</name>
    <name type="synonym">Hymenolepis nana</name>
    <dbReference type="NCBI Taxonomy" id="102285"/>
    <lineage>
        <taxon>Eukaryota</taxon>
        <taxon>Metazoa</taxon>
        <taxon>Spiralia</taxon>
        <taxon>Lophotrochozoa</taxon>
        <taxon>Platyhelminthes</taxon>
        <taxon>Cestoda</taxon>
        <taxon>Eucestoda</taxon>
        <taxon>Cyclophyllidea</taxon>
        <taxon>Hymenolepididae</taxon>
        <taxon>Rodentolepis</taxon>
    </lineage>
</organism>
<proteinExistence type="predicted"/>
<dbReference type="GO" id="GO:0030971">
    <property type="term" value="F:receptor tyrosine kinase binding"/>
    <property type="evidence" value="ECO:0007669"/>
    <property type="project" value="TreeGrafter"/>
</dbReference>
<accession>A0A0R3TM44</accession>
<reference evidence="9" key="1">
    <citation type="submission" date="2017-02" db="UniProtKB">
        <authorList>
            <consortium name="WormBaseParasite"/>
        </authorList>
    </citation>
    <scope>IDENTIFICATION</scope>
</reference>
<dbReference type="InterPro" id="IPR014742">
    <property type="entry name" value="Adaptor_Cbl_SH2-like"/>
</dbReference>
<keyword evidence="4" id="KW-0833">Ubl conjugation pathway</keyword>
<evidence type="ECO:0000256" key="3">
    <source>
        <dbReference type="ARBA" id="ARBA00022833"/>
    </source>
</evidence>
<name>A0A0R3TM44_RODNA</name>
<keyword evidence="3 4" id="KW-0862">Zinc</keyword>
<dbReference type="InterPro" id="IPR024159">
    <property type="entry name" value="Cbl_PTB"/>
</dbReference>
<dbReference type="GO" id="GO:0001784">
    <property type="term" value="F:phosphotyrosine residue binding"/>
    <property type="evidence" value="ECO:0007669"/>
    <property type="project" value="UniProtKB-UniRule"/>
</dbReference>
<dbReference type="GO" id="GO:0045121">
    <property type="term" value="C:membrane raft"/>
    <property type="evidence" value="ECO:0007669"/>
    <property type="project" value="TreeGrafter"/>
</dbReference>
<dbReference type="GO" id="GO:0016567">
    <property type="term" value="P:protein ubiquitination"/>
    <property type="evidence" value="ECO:0007669"/>
    <property type="project" value="UniProtKB-UniPathway"/>
</dbReference>
<dbReference type="EMBL" id="UZAE01012270">
    <property type="protein sequence ID" value="VDO04284.1"/>
    <property type="molecule type" value="Genomic_DNA"/>
</dbReference>
<dbReference type="SUPFAM" id="SSF57850">
    <property type="entry name" value="RING/U-box"/>
    <property type="match status" value="1"/>
</dbReference>
<evidence type="ECO:0000313" key="7">
    <source>
        <dbReference type="EMBL" id="VDO04284.1"/>
    </source>
</evidence>
<dbReference type="Gene3D" id="3.30.505.10">
    <property type="entry name" value="SH2 domain"/>
    <property type="match status" value="1"/>
</dbReference>
<dbReference type="OrthoDB" id="6258726at2759"/>
<sequence>MIHGNFDLKQINNCVEKTYQKIQCKQDSLNNQLASSSKYLDDALKKLCALKASLNAIELGSQPRQENKTLREYLKALKKSLSSMMKGFESQMKGEVNCPLKDSLLRYTHLFHHLLFGDSANLIAVFGRIIFHPGYLKLGTYNSSFDTLASCKRPGSYIFRISSSKSGFWSVAYVSSNLEILQAMSYDWLIIFSINYGHQQGLYLYPRGQDSIDDFSDLCKQIAPSIQNPSGETCRKCFKNSANTRMEPCGHSCCRACYKEILSTSGPPGQPTEDNGGYRHAGEVSSDNDNEAFKAAQANKGETKEFINAVEKITNIGGCEKNIVEANLRTLINMGKFPFDDSVEALIEAKGNREVAYRLLKQKKAS</sequence>
<keyword evidence="4" id="KW-0106">Calcium</keyword>
<dbReference type="GO" id="GO:0017124">
    <property type="term" value="F:SH3 domain binding"/>
    <property type="evidence" value="ECO:0007669"/>
    <property type="project" value="TreeGrafter"/>
</dbReference>
<evidence type="ECO:0000259" key="6">
    <source>
        <dbReference type="PROSITE" id="PS51506"/>
    </source>
</evidence>
<dbReference type="GO" id="GO:0007165">
    <property type="term" value="P:signal transduction"/>
    <property type="evidence" value="ECO:0007669"/>
    <property type="project" value="TreeGrafter"/>
</dbReference>
<dbReference type="PANTHER" id="PTHR23007:SF14">
    <property type="entry name" value="E3 UBIQUITIN-PROTEIN LIGASE CBL"/>
    <property type="match status" value="1"/>
</dbReference>
<dbReference type="Gene3D" id="3.30.40.10">
    <property type="entry name" value="Zinc/RING finger domain, C3HC4 (zinc finger)"/>
    <property type="match status" value="1"/>
</dbReference>
<keyword evidence="1 4" id="KW-0479">Metal-binding</keyword>
<evidence type="ECO:0000256" key="1">
    <source>
        <dbReference type="ARBA" id="ARBA00022723"/>
    </source>
</evidence>
<evidence type="ECO:0000313" key="8">
    <source>
        <dbReference type="Proteomes" id="UP000278807"/>
    </source>
</evidence>
<comment type="pathway">
    <text evidence="4">Protein modification; protein ubiquitination.</text>
</comment>
<feature type="region of interest" description="Disordered" evidence="5">
    <location>
        <begin position="265"/>
        <end position="286"/>
    </location>
</feature>
<dbReference type="AlphaFoldDB" id="A0A0R3TM44"/>
<gene>
    <name evidence="7" type="ORF">HNAJ_LOCUS8361</name>
</gene>
<dbReference type="GO" id="GO:0005886">
    <property type="term" value="C:plasma membrane"/>
    <property type="evidence" value="ECO:0007669"/>
    <property type="project" value="TreeGrafter"/>
</dbReference>
<reference evidence="7 8" key="2">
    <citation type="submission" date="2018-11" db="EMBL/GenBank/DDBJ databases">
        <authorList>
            <consortium name="Pathogen Informatics"/>
        </authorList>
    </citation>
    <scope>NUCLEOTIDE SEQUENCE [LARGE SCALE GENOMIC DNA]</scope>
</reference>
<dbReference type="InterPro" id="IPR024162">
    <property type="entry name" value="Adaptor_Cbl"/>
</dbReference>
<keyword evidence="2 4" id="KW-0863">Zinc-finger</keyword>
<evidence type="ECO:0000313" key="9">
    <source>
        <dbReference type="WBParaSite" id="HNAJ_0000836501-mRNA-1"/>
    </source>
</evidence>
<evidence type="ECO:0000256" key="5">
    <source>
        <dbReference type="SAM" id="MobiDB-lite"/>
    </source>
</evidence>
<dbReference type="GO" id="GO:0061630">
    <property type="term" value="F:ubiquitin protein ligase activity"/>
    <property type="evidence" value="ECO:0007669"/>
    <property type="project" value="UniProtKB-EC"/>
</dbReference>
<feature type="domain" description="Cbl-PTB" evidence="6">
    <location>
        <begin position="1"/>
        <end position="217"/>
    </location>
</feature>
<dbReference type="SUPFAM" id="SSF55550">
    <property type="entry name" value="SH2 domain"/>
    <property type="match status" value="1"/>
</dbReference>
<dbReference type="WBParaSite" id="HNAJ_0000836501-mRNA-1">
    <property type="protein sequence ID" value="HNAJ_0000836501-mRNA-1"/>
    <property type="gene ID" value="HNAJ_0000836501"/>
</dbReference>
<dbReference type="EC" id="2.3.2.27" evidence="4"/>
<evidence type="ECO:0000256" key="4">
    <source>
        <dbReference type="RuleBase" id="RU367001"/>
    </source>
</evidence>
<dbReference type="Proteomes" id="UP000278807">
    <property type="component" value="Unassembled WGS sequence"/>
</dbReference>
<comment type="domain">
    <text evidence="4">The N-terminus is composed of the phosphotyrosine binding (PTB) domain, a short linker region and the RING-type zinc finger. The PTB domain, which is also called TKB (tyrosine kinase binding) domain, is composed of three different subdomains: a four-helix bundle (4H), a calcium-binding EF hand and a divergent SH2 domain.</text>
</comment>
<comment type="catalytic activity">
    <reaction evidence="4">
        <text>S-ubiquitinyl-[E2 ubiquitin-conjugating enzyme]-L-cysteine + [acceptor protein]-L-lysine = [E2 ubiquitin-conjugating enzyme]-L-cysteine + N(6)-ubiquitinyl-[acceptor protein]-L-lysine.</text>
        <dbReference type="EC" id="2.3.2.27"/>
    </reaction>
</comment>
<dbReference type="GO" id="GO:0023051">
    <property type="term" value="P:regulation of signaling"/>
    <property type="evidence" value="ECO:0007669"/>
    <property type="project" value="InterPro"/>
</dbReference>
<dbReference type="PROSITE" id="PS51506">
    <property type="entry name" value="CBL_PTB"/>
    <property type="match status" value="1"/>
</dbReference>
<dbReference type="PANTHER" id="PTHR23007">
    <property type="entry name" value="CBL"/>
    <property type="match status" value="1"/>
</dbReference>
<dbReference type="Pfam" id="PF02762">
    <property type="entry name" value="Cbl_N3"/>
    <property type="match status" value="1"/>
</dbReference>
<comment type="function">
    <text evidence="4">E3 ubiquitin-protein ligase which accepts ubiquitin from specific E2 ubiquitin-conjugating enzymes, and transfers it to substrates, generally promoting their degradation by the proteasome.</text>
</comment>
<dbReference type="InterPro" id="IPR036860">
    <property type="entry name" value="SH2_dom_sf"/>
</dbReference>
<evidence type="ECO:0000256" key="2">
    <source>
        <dbReference type="ARBA" id="ARBA00022771"/>
    </source>
</evidence>
<dbReference type="STRING" id="102285.A0A0R3TM44"/>
<dbReference type="InterPro" id="IPR013083">
    <property type="entry name" value="Znf_RING/FYVE/PHD"/>
</dbReference>
<dbReference type="GO" id="GO:0005509">
    <property type="term" value="F:calcium ion binding"/>
    <property type="evidence" value="ECO:0007669"/>
    <property type="project" value="UniProtKB-UniRule"/>
</dbReference>
<keyword evidence="4" id="KW-0808">Transferase</keyword>
<dbReference type="InterPro" id="IPR018957">
    <property type="entry name" value="Znf_C3HC4_RING-type"/>
</dbReference>